<reference evidence="2 3" key="1">
    <citation type="submission" date="2016-04" db="EMBL/GenBank/DDBJ databases">
        <title>ATOL: Assembling a taxonomically balanced genome-scale reconstruction of the evolutionary history of the Enterobacteriaceae.</title>
        <authorList>
            <person name="Plunkett G.III."/>
            <person name="Neeno-Eckwall E.C."/>
            <person name="Glasner J.D."/>
            <person name="Perna N.T."/>
        </authorList>
    </citation>
    <scope>NUCLEOTIDE SEQUENCE [LARGE SCALE GENOMIC DNA]</scope>
    <source>
        <strain evidence="2 3">ATCC 51602</strain>
    </source>
</reference>
<protein>
    <submittedName>
        <fullName evidence="2">Uncharacterized protein</fullName>
    </submittedName>
</protein>
<name>A0ABX2W939_9ENTR</name>
<keyword evidence="3" id="KW-1185">Reference proteome</keyword>
<evidence type="ECO:0000313" key="3">
    <source>
        <dbReference type="Proteomes" id="UP000078407"/>
    </source>
</evidence>
<feature type="signal peptide" evidence="1">
    <location>
        <begin position="1"/>
        <end position="18"/>
    </location>
</feature>
<accession>A0ABX2W939</accession>
<gene>
    <name evidence="2" type="ORF">M976_01968</name>
</gene>
<dbReference type="Proteomes" id="UP000078407">
    <property type="component" value="Unassembled WGS sequence"/>
</dbReference>
<dbReference type="EMBL" id="LXEQ01000033">
    <property type="protein sequence ID" value="OAT28129.1"/>
    <property type="molecule type" value="Genomic_DNA"/>
</dbReference>
<comment type="caution">
    <text evidence="2">The sequence shown here is derived from an EMBL/GenBank/DDBJ whole genome shotgun (WGS) entry which is preliminary data.</text>
</comment>
<organism evidence="2 3">
    <name type="scientific">Buttiauxella ferragutiae ATCC 51602</name>
    <dbReference type="NCBI Taxonomy" id="1354252"/>
    <lineage>
        <taxon>Bacteria</taxon>
        <taxon>Pseudomonadati</taxon>
        <taxon>Pseudomonadota</taxon>
        <taxon>Gammaproteobacteria</taxon>
        <taxon>Enterobacterales</taxon>
        <taxon>Enterobacteriaceae</taxon>
        <taxon>Buttiauxella</taxon>
    </lineage>
</organism>
<dbReference type="RefSeq" id="WP_064544212.1">
    <property type="nucleotide sequence ID" value="NZ_LXEQ01000033.1"/>
</dbReference>
<feature type="chain" id="PRO_5046522290" evidence="1">
    <location>
        <begin position="19"/>
        <end position="133"/>
    </location>
</feature>
<sequence length="133" mass="14538">MKIYLLLLSLLATTGANAECWIVDNMKGYSAFSQDGYKFEENSIDDGKISLDIKNKNITVKQIGNSSFGEGITYTPVNDNAFSGHSSSLGMTIIENWVITKENKVLFNRSVLDTDNPDMTSTTALVGDIIGKC</sequence>
<keyword evidence="1" id="KW-0732">Signal</keyword>
<evidence type="ECO:0000313" key="2">
    <source>
        <dbReference type="EMBL" id="OAT28129.1"/>
    </source>
</evidence>
<evidence type="ECO:0000256" key="1">
    <source>
        <dbReference type="SAM" id="SignalP"/>
    </source>
</evidence>
<proteinExistence type="predicted"/>